<dbReference type="AlphaFoldDB" id="A0AAN7NZW0"/>
<gene>
    <name evidence="6" type="ORF">RN001_013254</name>
</gene>
<dbReference type="InterPro" id="IPR050100">
    <property type="entry name" value="TRAFAC_GTPase_members"/>
</dbReference>
<dbReference type="PANTHER" id="PTHR23115">
    <property type="entry name" value="TRANSLATION FACTOR"/>
    <property type="match status" value="1"/>
</dbReference>
<protein>
    <recommendedName>
        <fullName evidence="5">Tr-type G domain-containing protein</fullName>
    </recommendedName>
</protein>
<name>A0AAN7NZW0_9COLE</name>
<dbReference type="PROSITE" id="PS51722">
    <property type="entry name" value="G_TR_2"/>
    <property type="match status" value="1"/>
</dbReference>
<dbReference type="Pfam" id="PF00009">
    <property type="entry name" value="GTP_EFTU"/>
    <property type="match status" value="1"/>
</dbReference>
<dbReference type="GO" id="GO:0005525">
    <property type="term" value="F:GTP binding"/>
    <property type="evidence" value="ECO:0007669"/>
    <property type="project" value="UniProtKB-KW"/>
</dbReference>
<dbReference type="InterPro" id="IPR000795">
    <property type="entry name" value="T_Tr_GTP-bd_dom"/>
</dbReference>
<evidence type="ECO:0000259" key="5">
    <source>
        <dbReference type="PROSITE" id="PS51722"/>
    </source>
</evidence>
<dbReference type="GO" id="GO:0003924">
    <property type="term" value="F:GTPase activity"/>
    <property type="evidence" value="ECO:0007669"/>
    <property type="project" value="InterPro"/>
</dbReference>
<feature type="compositionally biased region" description="Polar residues" evidence="4">
    <location>
        <begin position="114"/>
        <end position="131"/>
    </location>
</feature>
<evidence type="ECO:0000256" key="4">
    <source>
        <dbReference type="SAM" id="MobiDB-lite"/>
    </source>
</evidence>
<evidence type="ECO:0000256" key="3">
    <source>
        <dbReference type="ARBA" id="ARBA00023134"/>
    </source>
</evidence>
<dbReference type="Gene3D" id="3.40.50.300">
    <property type="entry name" value="P-loop containing nucleotide triphosphate hydrolases"/>
    <property type="match status" value="1"/>
</dbReference>
<feature type="compositionally biased region" description="Acidic residues" evidence="4">
    <location>
        <begin position="217"/>
        <end position="236"/>
    </location>
</feature>
<evidence type="ECO:0000256" key="2">
    <source>
        <dbReference type="ARBA" id="ARBA00022741"/>
    </source>
</evidence>
<proteinExistence type="predicted"/>
<feature type="region of interest" description="Disordered" evidence="4">
    <location>
        <begin position="157"/>
        <end position="248"/>
    </location>
</feature>
<dbReference type="InterPro" id="IPR031157">
    <property type="entry name" value="G_TR_CS"/>
</dbReference>
<organism evidence="6 7">
    <name type="scientific">Aquatica leii</name>
    <dbReference type="NCBI Taxonomy" id="1421715"/>
    <lineage>
        <taxon>Eukaryota</taxon>
        <taxon>Metazoa</taxon>
        <taxon>Ecdysozoa</taxon>
        <taxon>Arthropoda</taxon>
        <taxon>Hexapoda</taxon>
        <taxon>Insecta</taxon>
        <taxon>Pterygota</taxon>
        <taxon>Neoptera</taxon>
        <taxon>Endopterygota</taxon>
        <taxon>Coleoptera</taxon>
        <taxon>Polyphaga</taxon>
        <taxon>Elateriformia</taxon>
        <taxon>Elateroidea</taxon>
        <taxon>Lampyridae</taxon>
        <taxon>Luciolinae</taxon>
        <taxon>Aquatica</taxon>
    </lineage>
</organism>
<keyword evidence="3" id="KW-0342">GTP-binding</keyword>
<dbReference type="EMBL" id="JARPUR010000006">
    <property type="protein sequence ID" value="KAK4873894.1"/>
    <property type="molecule type" value="Genomic_DNA"/>
</dbReference>
<dbReference type="Proteomes" id="UP001353858">
    <property type="component" value="Unassembled WGS sequence"/>
</dbReference>
<dbReference type="SUPFAM" id="SSF52540">
    <property type="entry name" value="P-loop containing nucleoside triphosphate hydrolases"/>
    <property type="match status" value="1"/>
</dbReference>
<comment type="caution">
    <text evidence="6">The sequence shown here is derived from an EMBL/GenBank/DDBJ whole genome shotgun (WGS) entry which is preliminary data.</text>
</comment>
<dbReference type="PROSITE" id="PS00301">
    <property type="entry name" value="G_TR_1"/>
    <property type="match status" value="1"/>
</dbReference>
<reference evidence="7" key="1">
    <citation type="submission" date="2023-01" db="EMBL/GenBank/DDBJ databases">
        <title>Key to firefly adult light organ development and bioluminescence: homeobox transcription factors regulate luciferase expression and transportation to peroxisome.</title>
        <authorList>
            <person name="Fu X."/>
        </authorList>
    </citation>
    <scope>NUCLEOTIDE SEQUENCE [LARGE SCALE GENOMIC DNA]</scope>
</reference>
<accession>A0AAN7NZW0</accession>
<feature type="compositionally biased region" description="Basic and acidic residues" evidence="4">
    <location>
        <begin position="104"/>
        <end position="113"/>
    </location>
</feature>
<feature type="domain" description="Tr-type G" evidence="5">
    <location>
        <begin position="261"/>
        <end position="345"/>
    </location>
</feature>
<feature type="region of interest" description="Disordered" evidence="4">
    <location>
        <begin position="100"/>
        <end position="131"/>
    </location>
</feature>
<keyword evidence="2" id="KW-0547">Nucleotide-binding</keyword>
<sequence>MEALKLQRSQLKSRLTRFKTFFGKISETNPVKLDDIIELSNRFQSIKTINQEYEALHFQIIQLDNDDSHDIEQESFENAYFQLTSKASYFINQHSVPDPIARADGNKPIKPDSWETQADSTSVNNSPIQPTDVTAKFSTFNVNVEVFVPSFARSAVITDESSPTKSPTSENSPTHKSLLNGTNIDDPTEREEVKEPPSLLPADGDASPGDSGTEGGTWEDEAEEPDALTPEGDEEEPSSKEAPKITKKKAIKSEEVAKNKKEHVNVVFIGHVDAGKSTIGGQIMALAGMVHKRTLEKYEREAREKSRESWYLSWALDTNQEERNKGKTVKVGRAYLETDKKHFTT</sequence>
<dbReference type="InterPro" id="IPR027417">
    <property type="entry name" value="P-loop_NTPase"/>
</dbReference>
<feature type="compositionally biased region" description="Polar residues" evidence="4">
    <location>
        <begin position="159"/>
        <end position="185"/>
    </location>
</feature>
<evidence type="ECO:0000313" key="6">
    <source>
        <dbReference type="EMBL" id="KAK4873894.1"/>
    </source>
</evidence>
<keyword evidence="7" id="KW-1185">Reference proteome</keyword>
<evidence type="ECO:0000313" key="7">
    <source>
        <dbReference type="Proteomes" id="UP001353858"/>
    </source>
</evidence>
<evidence type="ECO:0000256" key="1">
    <source>
        <dbReference type="ARBA" id="ARBA00022553"/>
    </source>
</evidence>
<keyword evidence="1" id="KW-0597">Phosphoprotein</keyword>